<sequence length="170" mass="19157">MAKTCIFLAETEEDFASARALGFEWARTHLEEFPEHADIIVKVFDPEAYRKTMEELHILHARPKGAVLLAKLDGRPAGCVMYQPMAPGVAEIKRLFVDPAARGHGLGLALLTEMLRRMKDDGYTTARFSSAVFLLHARALYESVGFVDIPQPPDLPGYLRDHVYFMERPL</sequence>
<comment type="caution">
    <text evidence="4">The sequence shown here is derived from an EMBL/GenBank/DDBJ whole genome shotgun (WGS) entry which is preliminary data.</text>
</comment>
<keyword evidence="5" id="KW-1185">Reference proteome</keyword>
<keyword evidence="4" id="KW-0689">Ribosomal protein</keyword>
<dbReference type="PROSITE" id="PS51186">
    <property type="entry name" value="GNAT"/>
    <property type="match status" value="1"/>
</dbReference>
<evidence type="ECO:0000259" key="3">
    <source>
        <dbReference type="PROSITE" id="PS51186"/>
    </source>
</evidence>
<dbReference type="Pfam" id="PF00583">
    <property type="entry name" value="Acetyltransf_1"/>
    <property type="match status" value="1"/>
</dbReference>
<organism evidence="4 5">
    <name type="scientific">Aliiruegeria haliotis</name>
    <dbReference type="NCBI Taxonomy" id="1280846"/>
    <lineage>
        <taxon>Bacteria</taxon>
        <taxon>Pseudomonadati</taxon>
        <taxon>Pseudomonadota</taxon>
        <taxon>Alphaproteobacteria</taxon>
        <taxon>Rhodobacterales</taxon>
        <taxon>Roseobacteraceae</taxon>
        <taxon>Aliiruegeria</taxon>
    </lineage>
</organism>
<dbReference type="PANTHER" id="PTHR43877">
    <property type="entry name" value="AMINOALKYLPHOSPHONATE N-ACETYLTRANSFERASE-RELATED-RELATED"/>
    <property type="match status" value="1"/>
</dbReference>
<evidence type="ECO:0000256" key="2">
    <source>
        <dbReference type="ARBA" id="ARBA00023315"/>
    </source>
</evidence>
<evidence type="ECO:0000256" key="1">
    <source>
        <dbReference type="ARBA" id="ARBA00022679"/>
    </source>
</evidence>
<dbReference type="OrthoDB" id="2436196at2"/>
<evidence type="ECO:0000313" key="5">
    <source>
        <dbReference type="Proteomes" id="UP000239480"/>
    </source>
</evidence>
<dbReference type="InterPro" id="IPR016181">
    <property type="entry name" value="Acyl_CoA_acyltransferase"/>
</dbReference>
<dbReference type="PANTHER" id="PTHR43877:SF2">
    <property type="entry name" value="AMINOALKYLPHOSPHONATE N-ACETYLTRANSFERASE-RELATED"/>
    <property type="match status" value="1"/>
</dbReference>
<dbReference type="RefSeq" id="WP_106205588.1">
    <property type="nucleotide sequence ID" value="NZ_PVTD01000006.1"/>
</dbReference>
<dbReference type="CDD" id="cd04301">
    <property type="entry name" value="NAT_SF"/>
    <property type="match status" value="1"/>
</dbReference>
<keyword evidence="2" id="KW-0012">Acyltransferase</keyword>
<name>A0A2T0RMT4_9RHOB</name>
<feature type="domain" description="N-acetyltransferase" evidence="3">
    <location>
        <begin position="21"/>
        <end position="170"/>
    </location>
</feature>
<gene>
    <name evidence="4" type="ORF">CLV78_10645</name>
</gene>
<dbReference type="InterPro" id="IPR000182">
    <property type="entry name" value="GNAT_dom"/>
</dbReference>
<evidence type="ECO:0000313" key="4">
    <source>
        <dbReference type="EMBL" id="PRY22505.1"/>
    </source>
</evidence>
<dbReference type="AlphaFoldDB" id="A0A2T0RMT4"/>
<dbReference type="Proteomes" id="UP000239480">
    <property type="component" value="Unassembled WGS sequence"/>
</dbReference>
<accession>A0A2T0RMT4</accession>
<dbReference type="SUPFAM" id="SSF55729">
    <property type="entry name" value="Acyl-CoA N-acyltransferases (Nat)"/>
    <property type="match status" value="1"/>
</dbReference>
<keyword evidence="1" id="KW-0808">Transferase</keyword>
<proteinExistence type="predicted"/>
<protein>
    <submittedName>
        <fullName evidence="4">Ribosomal protein S18 acetylase RimI-like enzyme</fullName>
    </submittedName>
</protein>
<dbReference type="Gene3D" id="3.40.630.30">
    <property type="match status" value="1"/>
</dbReference>
<keyword evidence="4" id="KW-0687">Ribonucleoprotein</keyword>
<reference evidence="4 5" key="1">
    <citation type="submission" date="2018-03" db="EMBL/GenBank/DDBJ databases">
        <title>Genomic Encyclopedia of Archaeal and Bacterial Type Strains, Phase II (KMG-II): from individual species to whole genera.</title>
        <authorList>
            <person name="Goeker M."/>
        </authorList>
    </citation>
    <scope>NUCLEOTIDE SEQUENCE [LARGE SCALE GENOMIC DNA]</scope>
    <source>
        <strain evidence="4 5">DSM 29328</strain>
    </source>
</reference>
<dbReference type="EMBL" id="PVTD01000006">
    <property type="protein sequence ID" value="PRY22505.1"/>
    <property type="molecule type" value="Genomic_DNA"/>
</dbReference>
<dbReference type="InterPro" id="IPR050832">
    <property type="entry name" value="Bact_Acetyltransf"/>
</dbReference>
<dbReference type="GO" id="GO:0005840">
    <property type="term" value="C:ribosome"/>
    <property type="evidence" value="ECO:0007669"/>
    <property type="project" value="UniProtKB-KW"/>
</dbReference>
<dbReference type="GO" id="GO:0016747">
    <property type="term" value="F:acyltransferase activity, transferring groups other than amino-acyl groups"/>
    <property type="evidence" value="ECO:0007669"/>
    <property type="project" value="InterPro"/>
</dbReference>